<reference evidence="2" key="1">
    <citation type="journal article" date="2022" name="Int. J. Mol. Sci.">
        <title>Draft Genome of Tanacetum Coccineum: Genomic Comparison of Closely Related Tanacetum-Family Plants.</title>
        <authorList>
            <person name="Yamashiro T."/>
            <person name="Shiraishi A."/>
            <person name="Nakayama K."/>
            <person name="Satake H."/>
        </authorList>
    </citation>
    <scope>NUCLEOTIDE SEQUENCE</scope>
</reference>
<evidence type="ECO:0000256" key="1">
    <source>
        <dbReference type="SAM" id="MobiDB-lite"/>
    </source>
</evidence>
<feature type="region of interest" description="Disordered" evidence="1">
    <location>
        <begin position="1"/>
        <end position="62"/>
    </location>
</feature>
<reference evidence="2" key="2">
    <citation type="submission" date="2022-01" db="EMBL/GenBank/DDBJ databases">
        <authorList>
            <person name="Yamashiro T."/>
            <person name="Shiraishi A."/>
            <person name="Satake H."/>
            <person name="Nakayama K."/>
        </authorList>
    </citation>
    <scope>NUCLEOTIDE SEQUENCE</scope>
</reference>
<feature type="compositionally biased region" description="Polar residues" evidence="1">
    <location>
        <begin position="11"/>
        <end position="21"/>
    </location>
</feature>
<protein>
    <submittedName>
        <fullName evidence="2">Uncharacterized protein</fullName>
    </submittedName>
</protein>
<keyword evidence="3" id="KW-1185">Reference proteome</keyword>
<evidence type="ECO:0000313" key="3">
    <source>
        <dbReference type="Proteomes" id="UP001151760"/>
    </source>
</evidence>
<gene>
    <name evidence="2" type="ORF">Tco_1112527</name>
</gene>
<proteinExistence type="predicted"/>
<evidence type="ECO:0000313" key="2">
    <source>
        <dbReference type="EMBL" id="GJU02189.1"/>
    </source>
</evidence>
<feature type="compositionally biased region" description="Basic and acidic residues" evidence="1">
    <location>
        <begin position="1"/>
        <end position="10"/>
    </location>
</feature>
<dbReference type="Proteomes" id="UP001151760">
    <property type="component" value="Unassembled WGS sequence"/>
</dbReference>
<accession>A0ABQ5IT94</accession>
<sequence length="107" mass="12282">MERKIDELEKSQNVSSEQTDGTEPPPPPQAHIEQVNVIFTKSGKSDDSPKIQKDPPPPILVNSKIEKDRPIKTSKRDITWSKHKNIHSVHGTCRGRIHEDMELKRRK</sequence>
<dbReference type="EMBL" id="BQNB010021035">
    <property type="protein sequence ID" value="GJU02189.1"/>
    <property type="molecule type" value="Genomic_DNA"/>
</dbReference>
<organism evidence="2 3">
    <name type="scientific">Tanacetum coccineum</name>
    <dbReference type="NCBI Taxonomy" id="301880"/>
    <lineage>
        <taxon>Eukaryota</taxon>
        <taxon>Viridiplantae</taxon>
        <taxon>Streptophyta</taxon>
        <taxon>Embryophyta</taxon>
        <taxon>Tracheophyta</taxon>
        <taxon>Spermatophyta</taxon>
        <taxon>Magnoliopsida</taxon>
        <taxon>eudicotyledons</taxon>
        <taxon>Gunneridae</taxon>
        <taxon>Pentapetalae</taxon>
        <taxon>asterids</taxon>
        <taxon>campanulids</taxon>
        <taxon>Asterales</taxon>
        <taxon>Asteraceae</taxon>
        <taxon>Asteroideae</taxon>
        <taxon>Anthemideae</taxon>
        <taxon>Anthemidinae</taxon>
        <taxon>Tanacetum</taxon>
    </lineage>
</organism>
<feature type="compositionally biased region" description="Basic and acidic residues" evidence="1">
    <location>
        <begin position="43"/>
        <end position="53"/>
    </location>
</feature>
<name>A0ABQ5IT94_9ASTR</name>
<comment type="caution">
    <text evidence="2">The sequence shown here is derived from an EMBL/GenBank/DDBJ whole genome shotgun (WGS) entry which is preliminary data.</text>
</comment>